<keyword evidence="4" id="KW-1185">Reference proteome</keyword>
<accession>A0A6L9Y212</accession>
<dbReference type="InterPro" id="IPR051677">
    <property type="entry name" value="AfsR-DnrI-RedD_regulator"/>
</dbReference>
<organism evidence="3 4">
    <name type="scientific">Leifsonia tongyongensis</name>
    <dbReference type="NCBI Taxonomy" id="1268043"/>
    <lineage>
        <taxon>Bacteria</taxon>
        <taxon>Bacillati</taxon>
        <taxon>Actinomycetota</taxon>
        <taxon>Actinomycetes</taxon>
        <taxon>Micrococcales</taxon>
        <taxon>Microbacteriaceae</taxon>
        <taxon>Leifsonia</taxon>
    </lineage>
</organism>
<protein>
    <submittedName>
        <fullName evidence="3">Transcriptional activator domain-containing protein</fullName>
    </submittedName>
</protein>
<dbReference type="Proteomes" id="UP000474967">
    <property type="component" value="Unassembled WGS sequence"/>
</dbReference>
<dbReference type="InterPro" id="IPR036388">
    <property type="entry name" value="WH-like_DNA-bd_sf"/>
</dbReference>
<dbReference type="SUPFAM" id="SSF48452">
    <property type="entry name" value="TPR-like"/>
    <property type="match status" value="2"/>
</dbReference>
<sequence length="580" mass="63422">MNGEQLAISLLGTFSVAVNDHVVPENEWHLKRAADLVKLLALAPRHRLPREEVIEALWPDGQLDRSAVNLRKVAFQARHALGLADGVVLEDGLVKLAPHHTVLTDRDSFVDAASQAIGSGDAAACRAAAAQYGGELLPDDPYVAWCEQEGRYLRGLFRELLEQGQLWGRLVREEPTNERAHREIMQAQLERGDRAGAIRQFDLLRTTLREELGVAPGPDTVALYNRALDMDGRDAPTPAERARALLAWGLVHWQRSDLDEAQRTAAEARALSIDAGLPRELTEASELLALIAHVQGNWHEVFAENFMESLSRNAGLAPFVFDANICLSEFALGEQNGLSDVAAMARRLIQFSTRTGSPQAEALGRLLRGETALLSGLVGTEVREDLTHAVRLHRESSSTTGWALAAERGAQLESRGGNRARAREAHRQALHIAEQTAVREHLMPLIYGGMLQGETAGTSRDVIDEAEDAFSRHQACDTCAMSFRVNASMVSARSGDLGRSEHYLDEARRVAPMWSGGPWHAAVDEADATLLLALGGAPADVVALFERAGARFRSANHQRDADRCEQSAASVPNRSRLLER</sequence>
<dbReference type="Gene3D" id="1.10.10.10">
    <property type="entry name" value="Winged helix-like DNA-binding domain superfamily/Winged helix DNA-binding domain"/>
    <property type="match status" value="1"/>
</dbReference>
<gene>
    <name evidence="3" type="ORF">G3T36_17840</name>
</gene>
<dbReference type="Gene3D" id="1.25.40.10">
    <property type="entry name" value="Tetratricopeptide repeat domain"/>
    <property type="match status" value="1"/>
</dbReference>
<evidence type="ECO:0000259" key="2">
    <source>
        <dbReference type="SMART" id="SM01043"/>
    </source>
</evidence>
<feature type="region of interest" description="Disordered" evidence="1">
    <location>
        <begin position="556"/>
        <end position="580"/>
    </location>
</feature>
<name>A0A6L9Y212_9MICO</name>
<feature type="domain" description="Bacterial transcriptional activator" evidence="2">
    <location>
        <begin position="104"/>
        <end position="228"/>
    </location>
</feature>
<dbReference type="InterPro" id="IPR011990">
    <property type="entry name" value="TPR-like_helical_dom_sf"/>
</dbReference>
<dbReference type="PANTHER" id="PTHR35807:SF2">
    <property type="entry name" value="TRANSCRIPTIONAL ACTIVATOR DOMAIN"/>
    <property type="match status" value="1"/>
</dbReference>
<evidence type="ECO:0000313" key="4">
    <source>
        <dbReference type="Proteomes" id="UP000474967"/>
    </source>
</evidence>
<dbReference type="PANTHER" id="PTHR35807">
    <property type="entry name" value="TRANSCRIPTIONAL REGULATOR REDD-RELATED"/>
    <property type="match status" value="1"/>
</dbReference>
<proteinExistence type="predicted"/>
<evidence type="ECO:0000313" key="3">
    <source>
        <dbReference type="EMBL" id="NEN07721.1"/>
    </source>
</evidence>
<dbReference type="SMART" id="SM01043">
    <property type="entry name" value="BTAD"/>
    <property type="match status" value="1"/>
</dbReference>
<dbReference type="InterPro" id="IPR005158">
    <property type="entry name" value="BTAD"/>
</dbReference>
<dbReference type="AlphaFoldDB" id="A0A6L9Y212"/>
<dbReference type="RefSeq" id="WP_163291214.1">
    <property type="nucleotide sequence ID" value="NZ_JAAGWY010000005.1"/>
</dbReference>
<dbReference type="EMBL" id="JAAGWY010000005">
    <property type="protein sequence ID" value="NEN07721.1"/>
    <property type="molecule type" value="Genomic_DNA"/>
</dbReference>
<evidence type="ECO:0000256" key="1">
    <source>
        <dbReference type="SAM" id="MobiDB-lite"/>
    </source>
</evidence>
<comment type="caution">
    <text evidence="3">The sequence shown here is derived from an EMBL/GenBank/DDBJ whole genome shotgun (WGS) entry which is preliminary data.</text>
</comment>
<dbReference type="Pfam" id="PF03704">
    <property type="entry name" value="BTAD"/>
    <property type="match status" value="1"/>
</dbReference>
<reference evidence="3 4" key="1">
    <citation type="journal article" date="2014" name="J. Microbiol.">
        <title>Diaminobutyricibacter tongyongensis gen. nov., sp. nov. and Homoserinibacter gongjuensis gen. nov., sp. nov. belong to the family Microbacteriaceae.</title>
        <authorList>
            <person name="Kim S.J."/>
            <person name="Ahn J.H."/>
            <person name="Weon H.Y."/>
            <person name="Hamada M."/>
            <person name="Suzuki K."/>
            <person name="Kwon S.W."/>
        </authorList>
    </citation>
    <scope>NUCLEOTIDE SEQUENCE [LARGE SCALE GENOMIC DNA]</scope>
    <source>
        <strain evidence="3 4">NBRC 108724</strain>
    </source>
</reference>